<dbReference type="EMBL" id="CP019343">
    <property type="protein sequence ID" value="ARN75336.1"/>
    <property type="molecule type" value="Genomic_DNA"/>
</dbReference>
<dbReference type="GO" id="GO:0071111">
    <property type="term" value="F:cyclic-guanylate-specific phosphodiesterase activity"/>
    <property type="evidence" value="ECO:0007669"/>
    <property type="project" value="InterPro"/>
</dbReference>
<dbReference type="SUPFAM" id="SSF55073">
    <property type="entry name" value="Nucleotide cyclase"/>
    <property type="match status" value="1"/>
</dbReference>
<dbReference type="SUPFAM" id="SSF141868">
    <property type="entry name" value="EAL domain-like"/>
    <property type="match status" value="1"/>
</dbReference>
<dbReference type="InterPro" id="IPR050706">
    <property type="entry name" value="Cyclic-di-GMP_PDE-like"/>
</dbReference>
<feature type="region of interest" description="Disordered" evidence="1">
    <location>
        <begin position="321"/>
        <end position="352"/>
    </location>
</feature>
<dbReference type="PANTHER" id="PTHR33121:SF23">
    <property type="entry name" value="CYCLIC DI-GMP PHOSPHODIESTERASE PDEB"/>
    <property type="match status" value="1"/>
</dbReference>
<accession>A0A1X9NCN9</accession>
<dbReference type="InterPro" id="IPR035919">
    <property type="entry name" value="EAL_sf"/>
</dbReference>
<dbReference type="PANTHER" id="PTHR33121">
    <property type="entry name" value="CYCLIC DI-GMP PHOSPHODIESTERASE PDEF"/>
    <property type="match status" value="1"/>
</dbReference>
<gene>
    <name evidence="4" type="ORF">BST96_15180</name>
</gene>
<reference evidence="4 5" key="1">
    <citation type="submission" date="2016-11" db="EMBL/GenBank/DDBJ databases">
        <title>Trade-off between light-utilization and light-protection in marine flavobacteria.</title>
        <authorList>
            <person name="Kumagai Y."/>
        </authorList>
    </citation>
    <scope>NUCLEOTIDE SEQUENCE [LARGE SCALE GENOMIC DNA]</scope>
    <source>
        <strain evidence="4 5">NBRC 107125</strain>
    </source>
</reference>
<dbReference type="SMART" id="SM00267">
    <property type="entry name" value="GGDEF"/>
    <property type="match status" value="1"/>
</dbReference>
<dbReference type="SMART" id="SM00052">
    <property type="entry name" value="EAL"/>
    <property type="match status" value="1"/>
</dbReference>
<evidence type="ECO:0000259" key="2">
    <source>
        <dbReference type="PROSITE" id="PS50883"/>
    </source>
</evidence>
<dbReference type="Gene3D" id="3.20.20.450">
    <property type="entry name" value="EAL domain"/>
    <property type="match status" value="1"/>
</dbReference>
<dbReference type="Pfam" id="PF07793">
    <property type="entry name" value="DUF1631"/>
    <property type="match status" value="1"/>
</dbReference>
<dbReference type="Pfam" id="PF00563">
    <property type="entry name" value="EAL"/>
    <property type="match status" value="1"/>
</dbReference>
<feature type="domain" description="GGDEF" evidence="3">
    <location>
        <begin position="843"/>
        <end position="976"/>
    </location>
</feature>
<evidence type="ECO:0000313" key="4">
    <source>
        <dbReference type="EMBL" id="ARN75336.1"/>
    </source>
</evidence>
<name>A0A1X9NCN9_9GAMM</name>
<dbReference type="AlphaFoldDB" id="A0A1X9NCN9"/>
<organism evidence="4 5">
    <name type="scientific">Oceanicoccus sagamiensis</name>
    <dbReference type="NCBI Taxonomy" id="716816"/>
    <lineage>
        <taxon>Bacteria</taxon>
        <taxon>Pseudomonadati</taxon>
        <taxon>Pseudomonadota</taxon>
        <taxon>Gammaproteobacteria</taxon>
        <taxon>Cellvibrionales</taxon>
        <taxon>Spongiibacteraceae</taxon>
        <taxon>Oceanicoccus</taxon>
    </lineage>
</organism>
<dbReference type="KEGG" id="osg:BST96_15180"/>
<dbReference type="NCBIfam" id="TIGR00254">
    <property type="entry name" value="GGDEF"/>
    <property type="match status" value="1"/>
</dbReference>
<dbReference type="PROSITE" id="PS50883">
    <property type="entry name" value="EAL"/>
    <property type="match status" value="1"/>
</dbReference>
<dbReference type="CDD" id="cd01949">
    <property type="entry name" value="GGDEF"/>
    <property type="match status" value="1"/>
</dbReference>
<feature type="domain" description="EAL" evidence="2">
    <location>
        <begin position="987"/>
        <end position="1242"/>
    </location>
</feature>
<dbReference type="InterPro" id="IPR029787">
    <property type="entry name" value="Nucleotide_cyclase"/>
</dbReference>
<dbReference type="InterPro" id="IPR043128">
    <property type="entry name" value="Rev_trsase/Diguanyl_cyclase"/>
</dbReference>
<dbReference type="RefSeq" id="WP_157117979.1">
    <property type="nucleotide sequence ID" value="NZ_CP019343.1"/>
</dbReference>
<evidence type="ECO:0008006" key="6">
    <source>
        <dbReference type="Google" id="ProtNLM"/>
    </source>
</evidence>
<dbReference type="InterPro" id="IPR012434">
    <property type="entry name" value="DUF1631"/>
</dbReference>
<dbReference type="PROSITE" id="PS50887">
    <property type="entry name" value="GGDEF"/>
    <property type="match status" value="1"/>
</dbReference>
<dbReference type="Proteomes" id="UP000193450">
    <property type="component" value="Chromosome"/>
</dbReference>
<evidence type="ECO:0000259" key="3">
    <source>
        <dbReference type="PROSITE" id="PS50887"/>
    </source>
</evidence>
<dbReference type="InterPro" id="IPR000160">
    <property type="entry name" value="GGDEF_dom"/>
</dbReference>
<protein>
    <recommendedName>
        <fullName evidence="6">Diguanylate cyclase</fullName>
    </recommendedName>
</protein>
<sequence length="1242" mass="139759">MVDVEQHPVTAQPASLYLLGQAALNCTIISISPTGIAVTVDPATPLPALNRGDLAEVHVSSFAHLKIRTAIDTISSKALQLNFINAKDSSVRQLVSWFGQKAATTTVSIPPTEGVIINELTEIILKHITELFDVFLQEADSSLLSMAEVVDNNDQQNKLFEAKSLLRQKGDRINLLHNQLLKFRIENFIDNKPGDAADSDSNLYEEMELIDLEEFEDWLSIDTIIRRGNEKNYQSLACLEKRYAKLLKKSVDTDTLPPGVHNICNALQDTFKQHKISPELLPLTYKIFEETVIDRLGNLYDILNSKLKSYGVLPNIESHILQQPRKNPSRRTTDSPRIAAPEDSNTDENQQPVEVQTESELFASAKNILSLLQPQQNTVNAPSNTTAATSTSTLIENLSSLQQDSTASQALPANATLSQWLQQDAGLVLANETQELMSLVESIFQNITHYSQISQPLISQMKRLEIPVAKAALMDNDFFSGSSHPAQQLLNQLINLCLNSDMPNQSLERKFNSVISDVTNNFQQDPQVFTQAIDELTTIEKQQQNAYQRNTDRIIQTYDGRQRVKQAQDAVERELQRRVSPPQAPAVIIDLIENGWRELLKLTFIKEGKNSDAWQEQLATLDQLLQWITDNESDESPNAPDIERELEADSFADLIGQQLHNIFPGDYRYQSTVENIRDILKGLQPIVNVPLSSDVEISNSNHSELHKELEAANPQLSRWFKRAKSLKVGDEFSYLGDDTGQRNIKLAWISDNQQNFVFVNNRGQKVLDFDLVDLASELAKGLSPSGENSEWPLVERSLYSSVQDAYEKLAFNSCHDELTGLINRKESERVLGTTLLDAKNNLNTHHLLYLDIDKFSLINNLYGHVAGDQLLVDLSQFLINKLPQDTVVARMAGNEFVILLNNTDQAQGKSLAENIRHEIEQHTFHWQEHPLQITSSIGMMVINKYTENVVDLLRSAVTAAQTAKDQGGNRTHDFRQDAEQHERREKLLSWIDQLSNVLESDKLCLRGQQISASSGQDKEPHYEILLAIKDDNGNLTSPIEFIEAAECYNRMQRVDRWVIEQAFRWLSSLAENNITLPSISINLSGNSMNDDQFMDYILEKFAQFKVPTNKICFEVTETATINNLSEAADFIREIKKLGCKSSLDDFGSGNASYQYLKHLPVDYLKIDGMFVKDIHTNADDFALVKSIHEIAHLMGKQTIAEYAESKEVIALLQEIGVDYLQGFAVSKPRLLADIADNLAQNS</sequence>
<proteinExistence type="predicted"/>
<dbReference type="Pfam" id="PF00990">
    <property type="entry name" value="GGDEF"/>
    <property type="match status" value="1"/>
</dbReference>
<evidence type="ECO:0000256" key="1">
    <source>
        <dbReference type="SAM" id="MobiDB-lite"/>
    </source>
</evidence>
<dbReference type="InterPro" id="IPR001633">
    <property type="entry name" value="EAL_dom"/>
</dbReference>
<keyword evidence="5" id="KW-1185">Reference proteome</keyword>
<dbReference type="OrthoDB" id="9787514at2"/>
<dbReference type="CDD" id="cd01948">
    <property type="entry name" value="EAL"/>
    <property type="match status" value="1"/>
</dbReference>
<dbReference type="STRING" id="716816.BST96_15180"/>
<evidence type="ECO:0000313" key="5">
    <source>
        <dbReference type="Proteomes" id="UP000193450"/>
    </source>
</evidence>
<dbReference type="Gene3D" id="3.30.70.270">
    <property type="match status" value="1"/>
</dbReference>